<keyword evidence="4" id="KW-1185">Reference proteome</keyword>
<feature type="signal peptide" evidence="1">
    <location>
        <begin position="1"/>
        <end position="25"/>
    </location>
</feature>
<feature type="domain" description="BIG2" evidence="2">
    <location>
        <begin position="140"/>
        <end position="221"/>
    </location>
</feature>
<feature type="domain" description="BIG2" evidence="2">
    <location>
        <begin position="314"/>
        <end position="395"/>
    </location>
</feature>
<sequence>MRNDICQYVKKWLGYLLMALVLALAGCGGDESGTSGQESRTAKHSVENGKNDFSTLAIIPSADSVEVGHSLSFMVKATNSSGVAHDVTTQATCVSSQTAVATISTSGVIQAVATGETSISCDVGELSAGGIVIRVSGKHSVSQLQITPGVTSVAKGTHVQYTALAFYHDGTRKDVTDQVVWSSSASGTASVDSNGLVIAQAAGNTVITGVFDGITSNSADLTVTDASLVSLDITTSGLSLAIGTEQQLTVIGHYTDGTTQNLTAQVAWNSDDLLLATVSDTGLLITLLNGTVTISASLGDVTSDGILVTIKPAVMNGLQITPGNINLPEGTSHPLTAIASFSDGTTQNVTNLVNWASSDTAVASVMLTGSVHALAEGTAVISANLQGIESNHASVTVSAASVLSISVDPLLTTIANGTTQQLKATALFSDGSLVDITAQANWLSGDTSIATVSTDGLVQGIAEGSTVISAHLQGTVSNEHSLTVTSALLTELSITPVTTSIAKGTAQLFNAIATFSDGTTQDVTNLVSWASSNTQVAIIDAKGRAQALSQGATNIVAQYLATQSLSVTLTVTAETMTSLNITPAILNLANGLDQQLQAVATFTDGSTQDVTDLVSWLSSNTAVATVNSGMVQGISEGAATVSGRYEGFEGTADLNVTAAALDRVRVESDHMGELAIQLLGSSIFNVTTNAYYTDGTRIVIDNSLVTYHSTETSLLTVNTEGLVTLKAGVLTNERISSVVNFSGTMVNSENTINVNCLAALPPLASICTIGSIEQPASGH</sequence>
<dbReference type="PANTHER" id="PTHR23019">
    <property type="entry name" value="NUCLEAR PORE MEMBRANE GLYCOPROTEIN GP210-RELATED"/>
    <property type="match status" value="1"/>
</dbReference>
<proteinExistence type="predicted"/>
<feature type="chain" id="PRO_5045597554" evidence="1">
    <location>
        <begin position="26"/>
        <end position="779"/>
    </location>
</feature>
<protein>
    <submittedName>
        <fullName evidence="3">Ig-like domain-containing protein</fullName>
    </submittedName>
</protein>
<dbReference type="RefSeq" id="WP_192014423.1">
    <property type="nucleotide sequence ID" value="NZ_JACYTP010000001.1"/>
</dbReference>
<keyword evidence="1" id="KW-0732">Signal</keyword>
<dbReference type="InterPro" id="IPR008964">
    <property type="entry name" value="Invasin/intimin_cell_adhesion"/>
</dbReference>
<name>A0ABR9BGE6_9GAMM</name>
<dbReference type="Gene3D" id="2.60.40.1080">
    <property type="match status" value="7"/>
</dbReference>
<feature type="domain" description="BIG2" evidence="2">
    <location>
        <begin position="488"/>
        <end position="569"/>
    </location>
</feature>
<dbReference type="EMBL" id="JACYTP010000001">
    <property type="protein sequence ID" value="MBD8511618.1"/>
    <property type="molecule type" value="Genomic_DNA"/>
</dbReference>
<feature type="domain" description="BIG2" evidence="2">
    <location>
        <begin position="227"/>
        <end position="308"/>
    </location>
</feature>
<evidence type="ECO:0000313" key="4">
    <source>
        <dbReference type="Proteomes" id="UP000649768"/>
    </source>
</evidence>
<dbReference type="InterPro" id="IPR003343">
    <property type="entry name" value="Big_2"/>
</dbReference>
<dbReference type="InterPro" id="IPR045197">
    <property type="entry name" value="NUP210-like"/>
</dbReference>
<feature type="domain" description="BIG2" evidence="2">
    <location>
        <begin position="575"/>
        <end position="655"/>
    </location>
</feature>
<feature type="domain" description="BIG2" evidence="2">
    <location>
        <begin position="52"/>
        <end position="133"/>
    </location>
</feature>
<feature type="domain" description="BIG2" evidence="2">
    <location>
        <begin position="401"/>
        <end position="482"/>
    </location>
</feature>
<evidence type="ECO:0000256" key="1">
    <source>
        <dbReference type="SAM" id="SignalP"/>
    </source>
</evidence>
<organism evidence="3 4">
    <name type="scientific">Photobacterium arenosum</name>
    <dbReference type="NCBI Taxonomy" id="2774143"/>
    <lineage>
        <taxon>Bacteria</taxon>
        <taxon>Pseudomonadati</taxon>
        <taxon>Pseudomonadota</taxon>
        <taxon>Gammaproteobacteria</taxon>
        <taxon>Vibrionales</taxon>
        <taxon>Vibrionaceae</taxon>
        <taxon>Photobacterium</taxon>
    </lineage>
</organism>
<reference evidence="3 4" key="1">
    <citation type="submission" date="2020-09" db="EMBL/GenBank/DDBJ databases">
        <title>Photobacterium sp. CAU 1568 isolated from sand of Sido Beach.</title>
        <authorList>
            <person name="Kim W."/>
        </authorList>
    </citation>
    <scope>NUCLEOTIDE SEQUENCE [LARGE SCALE GENOMIC DNA]</scope>
    <source>
        <strain evidence="3 4">CAU 1568</strain>
    </source>
</reference>
<evidence type="ECO:0000259" key="2">
    <source>
        <dbReference type="SMART" id="SM00635"/>
    </source>
</evidence>
<dbReference type="SUPFAM" id="SSF49373">
    <property type="entry name" value="Invasin/intimin cell-adhesion fragments"/>
    <property type="match status" value="6"/>
</dbReference>
<accession>A0ABR9BGE6</accession>
<comment type="caution">
    <text evidence="3">The sequence shown here is derived from an EMBL/GenBank/DDBJ whole genome shotgun (WGS) entry which is preliminary data.</text>
</comment>
<gene>
    <name evidence="3" type="ORF">IFO68_02720</name>
</gene>
<dbReference type="PANTHER" id="PTHR23019:SF0">
    <property type="entry name" value="NUCLEAR PORE MEMBRANE GLYCOPROTEIN 210"/>
    <property type="match status" value="1"/>
</dbReference>
<evidence type="ECO:0000313" key="3">
    <source>
        <dbReference type="EMBL" id="MBD8511618.1"/>
    </source>
</evidence>
<dbReference type="SMART" id="SM00635">
    <property type="entry name" value="BID_2"/>
    <property type="match status" value="7"/>
</dbReference>
<dbReference type="Pfam" id="PF02368">
    <property type="entry name" value="Big_2"/>
    <property type="match status" value="6"/>
</dbReference>
<dbReference type="PROSITE" id="PS51257">
    <property type="entry name" value="PROKAR_LIPOPROTEIN"/>
    <property type="match status" value="1"/>
</dbReference>
<dbReference type="Proteomes" id="UP000649768">
    <property type="component" value="Unassembled WGS sequence"/>
</dbReference>